<keyword evidence="11" id="KW-1185">Reference proteome</keyword>
<keyword evidence="4 7" id="KW-0238">DNA-binding</keyword>
<keyword evidence="5 7" id="KW-0371">Homeobox</keyword>
<evidence type="ECO:0000313" key="11">
    <source>
        <dbReference type="Proteomes" id="UP000095287"/>
    </source>
</evidence>
<dbReference type="Pfam" id="PF00046">
    <property type="entry name" value="Homeodomain"/>
    <property type="match status" value="1"/>
</dbReference>
<dbReference type="FunFam" id="1.10.10.60:FF:000068">
    <property type="entry name" value="Orthodenticle homeobox 1"/>
    <property type="match status" value="1"/>
</dbReference>
<dbReference type="PANTHER" id="PTHR45793">
    <property type="entry name" value="HOMEOBOX PROTEIN"/>
    <property type="match status" value="1"/>
</dbReference>
<evidence type="ECO:0000256" key="4">
    <source>
        <dbReference type="ARBA" id="ARBA00023125"/>
    </source>
</evidence>
<dbReference type="GO" id="GO:0000981">
    <property type="term" value="F:DNA-binding transcription factor activity, RNA polymerase II-specific"/>
    <property type="evidence" value="ECO:0007669"/>
    <property type="project" value="InterPro"/>
</dbReference>
<sequence length="292" mass="31757">MVTSPLGAALSGRGRCDCRFSFCPPPVFALGLKWSAMSYMPSVSVNSVNMNSAANMAAAYLNKSSPYGAAPGLAPFPTAPAPNFLPAGIQGYIGGGLTDYTAPNFFNNGPPRKQRRERTTFTRAQLEVLETQFKTTRYPDIFMREEMANRINLPESRVQVWFKNRRAKARQEKKNAKQSATSSTPCSASASSSNSDSTSSAEAPEVKAEEPLSELTAQPENSSSPVQSAPKQEFPGNPYMSSGYGLPNQPFFPQGYPTPTTYGYQATPFSMDYLQPNMGGSAAYDPWKYPKL</sequence>
<feature type="compositionally biased region" description="Low complexity" evidence="9">
    <location>
        <begin position="179"/>
        <end position="203"/>
    </location>
</feature>
<evidence type="ECO:0000256" key="9">
    <source>
        <dbReference type="SAM" id="MobiDB-lite"/>
    </source>
</evidence>
<evidence type="ECO:0000256" key="3">
    <source>
        <dbReference type="ARBA" id="ARBA00022902"/>
    </source>
</evidence>
<evidence type="ECO:0000313" key="12">
    <source>
        <dbReference type="WBParaSite" id="L893_g2691.t1"/>
    </source>
</evidence>
<accession>A0A1I7ZJ22</accession>
<dbReference type="CDD" id="cd00086">
    <property type="entry name" value="homeodomain"/>
    <property type="match status" value="1"/>
</dbReference>
<keyword evidence="3" id="KW-0524">Neurogenesis</keyword>
<name>A0A1I7ZJ22_9BILA</name>
<proteinExistence type="predicted"/>
<feature type="domain" description="Homeobox" evidence="10">
    <location>
        <begin position="112"/>
        <end position="172"/>
    </location>
</feature>
<feature type="region of interest" description="Disordered" evidence="9">
    <location>
        <begin position="169"/>
        <end position="258"/>
    </location>
</feature>
<dbReference type="Gene3D" id="1.10.10.60">
    <property type="entry name" value="Homeodomain-like"/>
    <property type="match status" value="1"/>
</dbReference>
<comment type="subcellular location">
    <subcellularLocation>
        <location evidence="1 7 8">Nucleus</location>
    </subcellularLocation>
</comment>
<dbReference type="PANTHER" id="PTHR45793:SF5">
    <property type="entry name" value="HOMEOTIC PROTEIN OCELLILESS"/>
    <property type="match status" value="1"/>
</dbReference>
<feature type="compositionally biased region" description="Polar residues" evidence="9">
    <location>
        <begin position="215"/>
        <end position="230"/>
    </location>
</feature>
<dbReference type="InterPro" id="IPR009057">
    <property type="entry name" value="Homeodomain-like_sf"/>
</dbReference>
<evidence type="ECO:0000256" key="7">
    <source>
        <dbReference type="PROSITE-ProRule" id="PRU00108"/>
    </source>
</evidence>
<dbReference type="GO" id="GO:0007399">
    <property type="term" value="P:nervous system development"/>
    <property type="evidence" value="ECO:0007669"/>
    <property type="project" value="UniProtKB-KW"/>
</dbReference>
<dbReference type="GO" id="GO:0005634">
    <property type="term" value="C:nucleus"/>
    <property type="evidence" value="ECO:0007669"/>
    <property type="project" value="UniProtKB-SubCell"/>
</dbReference>
<dbReference type="WBParaSite" id="L893_g2691.t1">
    <property type="protein sequence ID" value="L893_g2691.t1"/>
    <property type="gene ID" value="L893_g2691"/>
</dbReference>
<feature type="DNA-binding region" description="Homeobox" evidence="7">
    <location>
        <begin position="114"/>
        <end position="173"/>
    </location>
</feature>
<evidence type="ECO:0000256" key="6">
    <source>
        <dbReference type="ARBA" id="ARBA00023242"/>
    </source>
</evidence>
<reference evidence="12" key="1">
    <citation type="submission" date="2016-11" db="UniProtKB">
        <authorList>
            <consortium name="WormBaseParasite"/>
        </authorList>
    </citation>
    <scope>IDENTIFICATION</scope>
</reference>
<keyword evidence="2" id="KW-0217">Developmental protein</keyword>
<dbReference type="SUPFAM" id="SSF46689">
    <property type="entry name" value="Homeodomain-like"/>
    <property type="match status" value="1"/>
</dbReference>
<dbReference type="Proteomes" id="UP000095287">
    <property type="component" value="Unplaced"/>
</dbReference>
<dbReference type="AlphaFoldDB" id="A0A1I7ZJ22"/>
<evidence type="ECO:0000259" key="10">
    <source>
        <dbReference type="PROSITE" id="PS50071"/>
    </source>
</evidence>
<dbReference type="SMART" id="SM00389">
    <property type="entry name" value="HOX"/>
    <property type="match status" value="1"/>
</dbReference>
<dbReference type="InterPro" id="IPR017970">
    <property type="entry name" value="Homeobox_CS"/>
</dbReference>
<keyword evidence="6 7" id="KW-0539">Nucleus</keyword>
<evidence type="ECO:0000256" key="5">
    <source>
        <dbReference type="ARBA" id="ARBA00023155"/>
    </source>
</evidence>
<dbReference type="PROSITE" id="PS00027">
    <property type="entry name" value="HOMEOBOX_1"/>
    <property type="match status" value="1"/>
</dbReference>
<dbReference type="GO" id="GO:0045944">
    <property type="term" value="P:positive regulation of transcription by RNA polymerase II"/>
    <property type="evidence" value="ECO:0007669"/>
    <property type="project" value="UniProtKB-ARBA"/>
</dbReference>
<organism evidence="11 12">
    <name type="scientific">Steinernema glaseri</name>
    <dbReference type="NCBI Taxonomy" id="37863"/>
    <lineage>
        <taxon>Eukaryota</taxon>
        <taxon>Metazoa</taxon>
        <taxon>Ecdysozoa</taxon>
        <taxon>Nematoda</taxon>
        <taxon>Chromadorea</taxon>
        <taxon>Rhabditida</taxon>
        <taxon>Tylenchina</taxon>
        <taxon>Panagrolaimomorpha</taxon>
        <taxon>Strongyloidoidea</taxon>
        <taxon>Steinernematidae</taxon>
        <taxon>Steinernema</taxon>
    </lineage>
</organism>
<dbReference type="PROSITE" id="PS50071">
    <property type="entry name" value="HOMEOBOX_2"/>
    <property type="match status" value="1"/>
</dbReference>
<evidence type="ECO:0000256" key="1">
    <source>
        <dbReference type="ARBA" id="ARBA00004123"/>
    </source>
</evidence>
<evidence type="ECO:0000256" key="2">
    <source>
        <dbReference type="ARBA" id="ARBA00022473"/>
    </source>
</evidence>
<dbReference type="InterPro" id="IPR001356">
    <property type="entry name" value="HD"/>
</dbReference>
<protein>
    <submittedName>
        <fullName evidence="12">Homeobox domain-containing protein</fullName>
    </submittedName>
</protein>
<evidence type="ECO:0000256" key="8">
    <source>
        <dbReference type="RuleBase" id="RU000682"/>
    </source>
</evidence>
<dbReference type="GO" id="GO:0000978">
    <property type="term" value="F:RNA polymerase II cis-regulatory region sequence-specific DNA binding"/>
    <property type="evidence" value="ECO:0007669"/>
    <property type="project" value="TreeGrafter"/>
</dbReference>